<dbReference type="PANTHER" id="PTHR34788:SF4">
    <property type="entry name" value="F15I1.22"/>
    <property type="match status" value="1"/>
</dbReference>
<sequence>MAVNDELHHQNLALLNPNRRVFRQGFPLRRRRRLPSVRLGEKKPRRLVVALLRIFRRMKLKWLKLHYMRMMRKLKEYYRNLVKDLAAAGASLETFHQRILLETSFAVPAMGVSFSSYPSVPGSDRPRTIVM</sequence>
<gene>
    <name evidence="1" type="ORF">TIFTF001_006349</name>
</gene>
<name>A0AA88CYM5_FICCA</name>
<accession>A0AA88CYM5</accession>
<dbReference type="EMBL" id="BTGU01000006">
    <property type="protein sequence ID" value="GMN36850.1"/>
    <property type="molecule type" value="Genomic_DNA"/>
</dbReference>
<dbReference type="AlphaFoldDB" id="A0AA88CYM5"/>
<evidence type="ECO:0000313" key="2">
    <source>
        <dbReference type="Proteomes" id="UP001187192"/>
    </source>
</evidence>
<evidence type="ECO:0000313" key="1">
    <source>
        <dbReference type="EMBL" id="GMN36850.1"/>
    </source>
</evidence>
<keyword evidence="2" id="KW-1185">Reference proteome</keyword>
<organism evidence="1 2">
    <name type="scientific">Ficus carica</name>
    <name type="common">Common fig</name>
    <dbReference type="NCBI Taxonomy" id="3494"/>
    <lineage>
        <taxon>Eukaryota</taxon>
        <taxon>Viridiplantae</taxon>
        <taxon>Streptophyta</taxon>
        <taxon>Embryophyta</taxon>
        <taxon>Tracheophyta</taxon>
        <taxon>Spermatophyta</taxon>
        <taxon>Magnoliopsida</taxon>
        <taxon>eudicotyledons</taxon>
        <taxon>Gunneridae</taxon>
        <taxon>Pentapetalae</taxon>
        <taxon>rosids</taxon>
        <taxon>fabids</taxon>
        <taxon>Rosales</taxon>
        <taxon>Moraceae</taxon>
        <taxon>Ficeae</taxon>
        <taxon>Ficus</taxon>
    </lineage>
</organism>
<protein>
    <submittedName>
        <fullName evidence="1">Uncharacterized protein</fullName>
    </submittedName>
</protein>
<proteinExistence type="predicted"/>
<dbReference type="PANTHER" id="PTHR34788">
    <property type="entry name" value="F15I1.22"/>
    <property type="match status" value="1"/>
</dbReference>
<comment type="caution">
    <text evidence="1">The sequence shown here is derived from an EMBL/GenBank/DDBJ whole genome shotgun (WGS) entry which is preliminary data.</text>
</comment>
<reference evidence="1" key="1">
    <citation type="submission" date="2023-07" db="EMBL/GenBank/DDBJ databases">
        <title>draft genome sequence of fig (Ficus carica).</title>
        <authorList>
            <person name="Takahashi T."/>
            <person name="Nishimura K."/>
        </authorList>
    </citation>
    <scope>NUCLEOTIDE SEQUENCE</scope>
</reference>
<dbReference type="Proteomes" id="UP001187192">
    <property type="component" value="Unassembled WGS sequence"/>
</dbReference>